<comment type="caution">
    <text evidence="12">The sequence shown here is derived from an EMBL/GenBank/DDBJ whole genome shotgun (WGS) entry which is preliminary data.</text>
</comment>
<dbReference type="Gene3D" id="1.10.630.10">
    <property type="entry name" value="Cytochrome P450"/>
    <property type="match status" value="2"/>
</dbReference>
<dbReference type="PANTHER" id="PTHR47955">
    <property type="entry name" value="CYTOCHROME P450 FAMILY 71 PROTEIN"/>
    <property type="match status" value="1"/>
</dbReference>
<reference evidence="12" key="1">
    <citation type="submission" date="2019-10" db="EMBL/GenBank/DDBJ databases">
        <authorList>
            <person name="Zhang R."/>
            <person name="Pan Y."/>
            <person name="Wang J."/>
            <person name="Ma R."/>
            <person name="Yu S."/>
        </authorList>
    </citation>
    <scope>NUCLEOTIDE SEQUENCE</scope>
    <source>
        <strain evidence="12">LA-IB0</strain>
        <tissue evidence="12">Leaf</tissue>
    </source>
</reference>
<keyword evidence="7" id="KW-1133">Transmembrane helix</keyword>
<sequence>MPLMGEPVIREERWRAAAAIVIEKGIMGNKTETKFKNSSAKQTLNPPGPPGLPFIGNLHQIPSDGILHKFLYKLSNKYGEIMYMKLGSVPIVVVSSPKLAKDVLKTYDHVFCSRPMSLGQQKLSYNNLDIAFSPYNDYWREVRKISTVHLFSSKKVQSFGPIHEDEISRLVAKISGFADTSREANVKEMLTSFTSTLICRVAFGKRYEEEGYERQRFDGLLSEAQALLISFFVSDYIPAFGWVDKLSRMMSGTDTSAATIIWTMTALMKAPNVMKKVQAEIRDLIGNKGKIDEDDLQKLPYLKAVINETFRLYTPNPILGRRTKERCTLEGYEIQPDTVVYVNAWAIARDPESRLLEKP</sequence>
<evidence type="ECO:0000256" key="10">
    <source>
        <dbReference type="ARBA" id="ARBA00023033"/>
    </source>
</evidence>
<dbReference type="Proteomes" id="UP000826271">
    <property type="component" value="Unassembled WGS sequence"/>
</dbReference>
<evidence type="ECO:0000313" key="12">
    <source>
        <dbReference type="EMBL" id="KAG8373940.1"/>
    </source>
</evidence>
<comment type="cofactor">
    <cofactor evidence="1">
        <name>heme</name>
        <dbReference type="ChEBI" id="CHEBI:30413"/>
    </cofactor>
</comment>
<keyword evidence="5" id="KW-0812">Transmembrane</keyword>
<evidence type="ECO:0000256" key="11">
    <source>
        <dbReference type="ARBA" id="ARBA00023136"/>
    </source>
</evidence>
<dbReference type="SUPFAM" id="SSF48264">
    <property type="entry name" value="Cytochrome P450"/>
    <property type="match status" value="1"/>
</dbReference>
<dbReference type="InterPro" id="IPR002401">
    <property type="entry name" value="Cyt_P450_E_grp-I"/>
</dbReference>
<evidence type="ECO:0000256" key="4">
    <source>
        <dbReference type="ARBA" id="ARBA00022617"/>
    </source>
</evidence>
<dbReference type="Pfam" id="PF00067">
    <property type="entry name" value="p450"/>
    <property type="match status" value="2"/>
</dbReference>
<dbReference type="GO" id="GO:0005506">
    <property type="term" value="F:iron ion binding"/>
    <property type="evidence" value="ECO:0007669"/>
    <property type="project" value="InterPro"/>
</dbReference>
<evidence type="ECO:0000256" key="1">
    <source>
        <dbReference type="ARBA" id="ARBA00001971"/>
    </source>
</evidence>
<comment type="subcellular location">
    <subcellularLocation>
        <location evidence="2">Membrane</location>
        <topology evidence="2">Single-pass membrane protein</topology>
    </subcellularLocation>
</comment>
<keyword evidence="10" id="KW-0503">Monooxygenase</keyword>
<evidence type="ECO:0000256" key="9">
    <source>
        <dbReference type="ARBA" id="ARBA00023004"/>
    </source>
</evidence>
<evidence type="ECO:0000256" key="7">
    <source>
        <dbReference type="ARBA" id="ARBA00022989"/>
    </source>
</evidence>
<keyword evidence="4" id="KW-0349">Heme</keyword>
<dbReference type="GO" id="GO:0016020">
    <property type="term" value="C:membrane"/>
    <property type="evidence" value="ECO:0007669"/>
    <property type="project" value="UniProtKB-SubCell"/>
</dbReference>
<keyword evidence="6" id="KW-0479">Metal-binding</keyword>
<keyword evidence="8" id="KW-0560">Oxidoreductase</keyword>
<name>A0AAV6WY49_9LAMI</name>
<evidence type="ECO:0000313" key="13">
    <source>
        <dbReference type="Proteomes" id="UP000826271"/>
    </source>
</evidence>
<accession>A0AAV6WY49</accession>
<proteinExistence type="inferred from homology"/>
<evidence type="ECO:0000256" key="3">
    <source>
        <dbReference type="ARBA" id="ARBA00010617"/>
    </source>
</evidence>
<dbReference type="GO" id="GO:0016705">
    <property type="term" value="F:oxidoreductase activity, acting on paired donors, with incorporation or reduction of molecular oxygen"/>
    <property type="evidence" value="ECO:0007669"/>
    <property type="project" value="InterPro"/>
</dbReference>
<keyword evidence="11" id="KW-0472">Membrane</keyword>
<organism evidence="12 13">
    <name type="scientific">Buddleja alternifolia</name>
    <dbReference type="NCBI Taxonomy" id="168488"/>
    <lineage>
        <taxon>Eukaryota</taxon>
        <taxon>Viridiplantae</taxon>
        <taxon>Streptophyta</taxon>
        <taxon>Embryophyta</taxon>
        <taxon>Tracheophyta</taxon>
        <taxon>Spermatophyta</taxon>
        <taxon>Magnoliopsida</taxon>
        <taxon>eudicotyledons</taxon>
        <taxon>Gunneridae</taxon>
        <taxon>Pentapetalae</taxon>
        <taxon>asterids</taxon>
        <taxon>lamiids</taxon>
        <taxon>Lamiales</taxon>
        <taxon>Scrophulariaceae</taxon>
        <taxon>Buddlejeae</taxon>
        <taxon>Buddleja</taxon>
    </lineage>
</organism>
<evidence type="ECO:0000256" key="8">
    <source>
        <dbReference type="ARBA" id="ARBA00023002"/>
    </source>
</evidence>
<dbReference type="EMBL" id="WHWC01000011">
    <property type="protein sequence ID" value="KAG8373940.1"/>
    <property type="molecule type" value="Genomic_DNA"/>
</dbReference>
<dbReference type="AlphaFoldDB" id="A0AAV6WY49"/>
<dbReference type="GO" id="GO:0020037">
    <property type="term" value="F:heme binding"/>
    <property type="evidence" value="ECO:0007669"/>
    <property type="project" value="InterPro"/>
</dbReference>
<dbReference type="PANTHER" id="PTHR47955:SF22">
    <property type="entry name" value="CYTOCHROME P450 83B1-LIKE"/>
    <property type="match status" value="1"/>
</dbReference>
<keyword evidence="13" id="KW-1185">Reference proteome</keyword>
<comment type="similarity">
    <text evidence="3">Belongs to the cytochrome P450 family.</text>
</comment>
<evidence type="ECO:0000256" key="2">
    <source>
        <dbReference type="ARBA" id="ARBA00004167"/>
    </source>
</evidence>
<keyword evidence="9" id="KW-0408">Iron</keyword>
<evidence type="ECO:0000256" key="6">
    <source>
        <dbReference type="ARBA" id="ARBA00022723"/>
    </source>
</evidence>
<dbReference type="InterPro" id="IPR001128">
    <property type="entry name" value="Cyt_P450"/>
</dbReference>
<evidence type="ECO:0000256" key="5">
    <source>
        <dbReference type="ARBA" id="ARBA00022692"/>
    </source>
</evidence>
<dbReference type="PRINTS" id="PR00463">
    <property type="entry name" value="EP450I"/>
</dbReference>
<dbReference type="GO" id="GO:0004497">
    <property type="term" value="F:monooxygenase activity"/>
    <property type="evidence" value="ECO:0007669"/>
    <property type="project" value="UniProtKB-KW"/>
</dbReference>
<gene>
    <name evidence="12" type="ORF">BUALT_Bualt11G0077400</name>
</gene>
<evidence type="ECO:0008006" key="14">
    <source>
        <dbReference type="Google" id="ProtNLM"/>
    </source>
</evidence>
<dbReference type="InterPro" id="IPR036396">
    <property type="entry name" value="Cyt_P450_sf"/>
</dbReference>
<protein>
    <recommendedName>
        <fullName evidence="14">Cytochrome P450</fullName>
    </recommendedName>
</protein>